<evidence type="ECO:0000313" key="13">
    <source>
        <dbReference type="EMBL" id="ADE39600.1"/>
    </source>
</evidence>
<evidence type="ECO:0000256" key="1">
    <source>
        <dbReference type="ARBA" id="ARBA00004651"/>
    </source>
</evidence>
<keyword evidence="6 11" id="KW-0378">Hydrolase</keyword>
<evidence type="ECO:0000313" key="14">
    <source>
        <dbReference type="Proteomes" id="UP000007460"/>
    </source>
</evidence>
<accession>D5BTK3</accession>
<keyword evidence="7 11" id="KW-0862">Zinc</keyword>
<dbReference type="EMBL" id="CP001751">
    <property type="protein sequence ID" value="ADE39600.1"/>
    <property type="molecule type" value="Genomic_DNA"/>
</dbReference>
<dbReference type="InterPro" id="IPR001915">
    <property type="entry name" value="Peptidase_M48"/>
</dbReference>
<dbReference type="CDD" id="cd07325">
    <property type="entry name" value="M48_Ste24p_like"/>
    <property type="match status" value="1"/>
</dbReference>
<dbReference type="GO" id="GO:0006508">
    <property type="term" value="P:proteolysis"/>
    <property type="evidence" value="ECO:0007669"/>
    <property type="project" value="UniProtKB-KW"/>
</dbReference>
<dbReference type="GO" id="GO:0005886">
    <property type="term" value="C:plasma membrane"/>
    <property type="evidence" value="ECO:0007669"/>
    <property type="project" value="UniProtKB-SubCell"/>
</dbReference>
<comment type="similarity">
    <text evidence="11">Belongs to the peptidase M48 family.</text>
</comment>
<keyword evidence="8" id="KW-1133">Transmembrane helix</keyword>
<dbReference type="RefSeq" id="WP_013046227.1">
    <property type="nucleotide sequence ID" value="NC_014010.1"/>
</dbReference>
<dbReference type="PANTHER" id="PTHR43221">
    <property type="entry name" value="PROTEASE HTPX"/>
    <property type="match status" value="1"/>
</dbReference>
<name>D5BTK3_PUNMI</name>
<keyword evidence="9 11" id="KW-0482">Metalloprotease</keyword>
<dbReference type="AlphaFoldDB" id="D5BTK3"/>
<comment type="cofactor">
    <cofactor evidence="11">
        <name>Zn(2+)</name>
        <dbReference type="ChEBI" id="CHEBI:29105"/>
    </cofactor>
    <text evidence="11">Binds 1 zinc ion per subunit.</text>
</comment>
<dbReference type="HOGENOM" id="CLU_775836_0_0_5"/>
<dbReference type="Proteomes" id="UP000007460">
    <property type="component" value="Chromosome"/>
</dbReference>
<keyword evidence="14" id="KW-1185">Reference proteome</keyword>
<dbReference type="STRING" id="488538.SAR116_1357"/>
<dbReference type="eggNOG" id="COG0501">
    <property type="taxonomic scope" value="Bacteria"/>
</dbReference>
<evidence type="ECO:0000259" key="12">
    <source>
        <dbReference type="Pfam" id="PF01435"/>
    </source>
</evidence>
<evidence type="ECO:0000256" key="5">
    <source>
        <dbReference type="ARBA" id="ARBA00022723"/>
    </source>
</evidence>
<sequence length="357" mass="40563">MVDLDRARRIADFIRISEDKPSKSVGPHDLKGREDHKDTMLRHGVLISKSVTPSLHDQLNSVCESLYIPRECVTAFVYNSPEVQADCLIDSPDTCVLRFTSGLINLMDENEFKFVAGHELGHFLLGHGACSQYLSEGTSEDFMVRRARELSADRLGYLSIGNQEESLQAIIKTASGLNNQFLRFDVASFMSQTNMISNPSKGESKNSTHPSMLIRCRSLLWFAMSVHSIEDLDRLTQETIHQIDSRVVKDLEKFVDGQVRLRKTEFEKDISVWKSALLIYHSGSFTKEVQQRLQDILGEETLQSIKSFFELYSKEELLSEITQRLEETLKRSSHEFPSSAQNIENAGYKVAYKIVEG</sequence>
<keyword evidence="2" id="KW-1003">Cell membrane</keyword>
<keyword evidence="10" id="KW-0472">Membrane</keyword>
<proteinExistence type="inferred from homology"/>
<dbReference type="Gene3D" id="3.30.2010.10">
    <property type="entry name" value="Metalloproteases ('zincins'), catalytic domain"/>
    <property type="match status" value="1"/>
</dbReference>
<evidence type="ECO:0000256" key="3">
    <source>
        <dbReference type="ARBA" id="ARBA00022670"/>
    </source>
</evidence>
<dbReference type="OrthoDB" id="7338723at2"/>
<evidence type="ECO:0000256" key="6">
    <source>
        <dbReference type="ARBA" id="ARBA00022801"/>
    </source>
</evidence>
<evidence type="ECO:0000256" key="9">
    <source>
        <dbReference type="ARBA" id="ARBA00023049"/>
    </source>
</evidence>
<keyword evidence="5" id="KW-0479">Metal-binding</keyword>
<evidence type="ECO:0000256" key="10">
    <source>
        <dbReference type="ARBA" id="ARBA00023136"/>
    </source>
</evidence>
<evidence type="ECO:0000256" key="11">
    <source>
        <dbReference type="RuleBase" id="RU003983"/>
    </source>
</evidence>
<dbReference type="KEGG" id="apb:SAR116_1357"/>
<feature type="domain" description="Peptidase M48" evidence="12">
    <location>
        <begin position="52"/>
        <end position="135"/>
    </location>
</feature>
<reference evidence="13 14" key="1">
    <citation type="journal article" date="2010" name="J. Bacteriol.">
        <title>Complete genome sequence of "Candidatus Puniceispirillum marinum" IMCC1322, a representative of the SAR116 clade in the Alphaproteobacteria.</title>
        <authorList>
            <person name="Oh H.M."/>
            <person name="Kwon K.K."/>
            <person name="Kang I."/>
            <person name="Kang S.G."/>
            <person name="Lee J.H."/>
            <person name="Kim S.J."/>
            <person name="Cho J.C."/>
        </authorList>
    </citation>
    <scope>NUCLEOTIDE SEQUENCE [LARGE SCALE GENOMIC DNA]</scope>
    <source>
        <strain evidence="13 14">IMCC1322</strain>
    </source>
</reference>
<gene>
    <name evidence="13" type="ordered locus">SAR116_1357</name>
</gene>
<keyword evidence="4" id="KW-0812">Transmembrane</keyword>
<dbReference type="GO" id="GO:0046872">
    <property type="term" value="F:metal ion binding"/>
    <property type="evidence" value="ECO:0007669"/>
    <property type="project" value="UniProtKB-KW"/>
</dbReference>
<evidence type="ECO:0000256" key="7">
    <source>
        <dbReference type="ARBA" id="ARBA00022833"/>
    </source>
</evidence>
<dbReference type="Pfam" id="PF01435">
    <property type="entry name" value="Peptidase_M48"/>
    <property type="match status" value="1"/>
</dbReference>
<keyword evidence="3 11" id="KW-0645">Protease</keyword>
<dbReference type="PANTHER" id="PTHR43221:SF1">
    <property type="entry name" value="PROTEASE HTPX"/>
    <property type="match status" value="1"/>
</dbReference>
<dbReference type="InterPro" id="IPR050083">
    <property type="entry name" value="HtpX_protease"/>
</dbReference>
<evidence type="ECO:0000256" key="4">
    <source>
        <dbReference type="ARBA" id="ARBA00022692"/>
    </source>
</evidence>
<evidence type="ECO:0000256" key="8">
    <source>
        <dbReference type="ARBA" id="ARBA00022989"/>
    </source>
</evidence>
<comment type="subcellular location">
    <subcellularLocation>
        <location evidence="1">Cell membrane</location>
        <topology evidence="1">Multi-pass membrane protein</topology>
    </subcellularLocation>
</comment>
<evidence type="ECO:0000256" key="2">
    <source>
        <dbReference type="ARBA" id="ARBA00022475"/>
    </source>
</evidence>
<dbReference type="GO" id="GO:0004222">
    <property type="term" value="F:metalloendopeptidase activity"/>
    <property type="evidence" value="ECO:0007669"/>
    <property type="project" value="InterPro"/>
</dbReference>
<protein>
    <recommendedName>
        <fullName evidence="12">Peptidase M48 domain-containing protein</fullName>
    </recommendedName>
</protein>
<organism evidence="13 14">
    <name type="scientific">Puniceispirillum marinum (strain IMCC1322)</name>
    <dbReference type="NCBI Taxonomy" id="488538"/>
    <lineage>
        <taxon>Bacteria</taxon>
        <taxon>Pseudomonadati</taxon>
        <taxon>Pseudomonadota</taxon>
        <taxon>Alphaproteobacteria</taxon>
        <taxon>Candidatus Puniceispirillales</taxon>
        <taxon>Candidatus Puniceispirillaceae</taxon>
        <taxon>Candidatus Puniceispirillum</taxon>
    </lineage>
</organism>